<evidence type="ECO:0000313" key="4">
    <source>
        <dbReference type="Proteomes" id="UP000355283"/>
    </source>
</evidence>
<dbReference type="EMBL" id="SDOX01000016">
    <property type="protein sequence ID" value="TFJ85095.1"/>
    <property type="molecule type" value="Genomic_DNA"/>
</dbReference>
<dbReference type="Proteomes" id="UP000355283">
    <property type="component" value="Unassembled WGS sequence"/>
</dbReference>
<dbReference type="AlphaFoldDB" id="A0A4D9D6L5"/>
<accession>A0A4D9D6L5</accession>
<name>A0A4D9D6L5_9STRA</name>
<keyword evidence="4" id="KW-1185">Reference proteome</keyword>
<feature type="coiled-coil region" evidence="1">
    <location>
        <begin position="352"/>
        <end position="379"/>
    </location>
</feature>
<feature type="compositionally biased region" description="Polar residues" evidence="2">
    <location>
        <begin position="160"/>
        <end position="187"/>
    </location>
</feature>
<feature type="compositionally biased region" description="Low complexity" evidence="2">
    <location>
        <begin position="188"/>
        <end position="210"/>
    </location>
</feature>
<comment type="caution">
    <text evidence="3">The sequence shown here is derived from an EMBL/GenBank/DDBJ whole genome shotgun (WGS) entry which is preliminary data.</text>
</comment>
<proteinExistence type="predicted"/>
<reference evidence="3 4" key="1">
    <citation type="submission" date="2019-01" db="EMBL/GenBank/DDBJ databases">
        <title>Nuclear Genome Assembly of the Microalgal Biofuel strain Nannochloropsis salina CCMP1776.</title>
        <authorList>
            <person name="Hovde B."/>
        </authorList>
    </citation>
    <scope>NUCLEOTIDE SEQUENCE [LARGE SCALE GENOMIC DNA]</scope>
    <source>
        <strain evidence="3 4">CCMP1776</strain>
    </source>
</reference>
<feature type="region of interest" description="Disordered" evidence="2">
    <location>
        <begin position="160"/>
        <end position="307"/>
    </location>
</feature>
<evidence type="ECO:0000256" key="1">
    <source>
        <dbReference type="SAM" id="Coils"/>
    </source>
</evidence>
<organism evidence="3 4">
    <name type="scientific">Nannochloropsis salina CCMP1776</name>
    <dbReference type="NCBI Taxonomy" id="1027361"/>
    <lineage>
        <taxon>Eukaryota</taxon>
        <taxon>Sar</taxon>
        <taxon>Stramenopiles</taxon>
        <taxon>Ochrophyta</taxon>
        <taxon>Eustigmatophyceae</taxon>
        <taxon>Eustigmatales</taxon>
        <taxon>Monodopsidaceae</taxon>
        <taxon>Microchloropsis</taxon>
        <taxon>Microchloropsis salina</taxon>
    </lineage>
</organism>
<gene>
    <name evidence="3" type="ORF">NSK_003519</name>
</gene>
<dbReference type="OrthoDB" id="10375287at2759"/>
<feature type="compositionally biased region" description="Low complexity" evidence="2">
    <location>
        <begin position="235"/>
        <end position="277"/>
    </location>
</feature>
<evidence type="ECO:0000313" key="3">
    <source>
        <dbReference type="EMBL" id="TFJ85095.1"/>
    </source>
</evidence>
<evidence type="ECO:0000256" key="2">
    <source>
        <dbReference type="SAM" id="MobiDB-lite"/>
    </source>
</evidence>
<feature type="compositionally biased region" description="Basic and acidic residues" evidence="2">
    <location>
        <begin position="294"/>
        <end position="307"/>
    </location>
</feature>
<keyword evidence="1" id="KW-0175">Coiled coil</keyword>
<protein>
    <submittedName>
        <fullName evidence="3">Uncharacterized protein</fullName>
    </submittedName>
</protein>
<sequence length="407" mass="43242">MPFVKSNWHCEPELSENGAFEFGKPFLVKDTTLHRGEQSRPCFLHVSSEVECVVKSLCITASVEILDIYALVGPMDTFDYRHVTKVQGRPVEGLPGLYSFSVHADTIPREQVWQIQLKLSSNAQEIISVDIHDFSVIIDTLPGSGSVGIGGLPLANTTTRLGDLNMNKSNRGATSTSMDISDSARSQASNSFTSTRSLSASTRTAATTKAGRGLSTADRDATRSASHVNTGARGGSAATSLSSSSSALSASSLASRAHGNKASKLSRSTELSSSAMGRTGGSGGKTGELVLRGGRGEGEREAVVPHTGHDAAVMRQETEAVASVLNAVCEKMVGVMSEKTKLYLAKAGKKTERRVLDKMAKLEERIEKFDNVLEHATLSSREIEQALLALDKNLPSPRKPSPVAVGP</sequence>